<evidence type="ECO:0000313" key="2">
    <source>
        <dbReference type="EMBL" id="MEH0636870.1"/>
    </source>
</evidence>
<feature type="domain" description="NADH:flavin oxidoreductase/NADH oxidase N-terminal" evidence="1">
    <location>
        <begin position="4"/>
        <end position="331"/>
    </location>
</feature>
<comment type="caution">
    <text evidence="2">The sequence shown here is derived from an EMBL/GenBank/DDBJ whole genome shotgun (WGS) entry which is preliminary data.</text>
</comment>
<dbReference type="SUPFAM" id="SSF51395">
    <property type="entry name" value="FMN-linked oxidoreductases"/>
    <property type="match status" value="1"/>
</dbReference>
<reference evidence="2" key="1">
    <citation type="submission" date="2023-04" db="EMBL/GenBank/DDBJ databases">
        <title>Genomic diversity of scab-causing Streptomyces spp. in the province of Quebec, Canada.</title>
        <authorList>
            <person name="Biessy A."/>
            <person name="Cadieux M."/>
            <person name="Ciotola M."/>
            <person name="Filion M."/>
        </authorList>
    </citation>
    <scope>NUCLEOTIDE SEQUENCE</scope>
    <source>
        <strain evidence="2">B21-115</strain>
    </source>
</reference>
<dbReference type="CDD" id="cd02933">
    <property type="entry name" value="OYE_like_FMN"/>
    <property type="match status" value="1"/>
</dbReference>
<organism evidence="2 3">
    <name type="scientific">Streptomyces bottropensis</name>
    <dbReference type="NCBI Taxonomy" id="42235"/>
    <lineage>
        <taxon>Bacteria</taxon>
        <taxon>Bacillati</taxon>
        <taxon>Actinomycetota</taxon>
        <taxon>Actinomycetes</taxon>
        <taxon>Kitasatosporales</taxon>
        <taxon>Streptomycetaceae</taxon>
        <taxon>Streptomyces</taxon>
    </lineage>
</organism>
<dbReference type="InterPro" id="IPR045247">
    <property type="entry name" value="Oye-like"/>
</dbReference>
<proteinExistence type="predicted"/>
<dbReference type="EMBL" id="JARULZ010000002">
    <property type="protein sequence ID" value="MEH0636870.1"/>
    <property type="molecule type" value="Genomic_DNA"/>
</dbReference>
<evidence type="ECO:0000313" key="3">
    <source>
        <dbReference type="Proteomes" id="UP001310290"/>
    </source>
</evidence>
<protein>
    <submittedName>
        <fullName evidence="2">Alkene reductase</fullName>
    </submittedName>
</protein>
<dbReference type="InterPro" id="IPR001155">
    <property type="entry name" value="OxRdtase_FMN_N"/>
</dbReference>
<dbReference type="RefSeq" id="WP_334660049.1">
    <property type="nucleotide sequence ID" value="NZ_JARULZ010000002.1"/>
</dbReference>
<name>A0ABU8AT62_9ACTN</name>
<dbReference type="Pfam" id="PF00724">
    <property type="entry name" value="Oxidored_FMN"/>
    <property type="match status" value="1"/>
</dbReference>
<dbReference type="Proteomes" id="UP001310290">
    <property type="component" value="Unassembled WGS sequence"/>
</dbReference>
<dbReference type="PANTHER" id="PTHR22893:SF91">
    <property type="entry name" value="NADPH DEHYDROGENASE 2-RELATED"/>
    <property type="match status" value="1"/>
</dbReference>
<dbReference type="Gene3D" id="3.20.20.70">
    <property type="entry name" value="Aldolase class I"/>
    <property type="match status" value="1"/>
</dbReference>
<keyword evidence="3" id="KW-1185">Reference proteome</keyword>
<sequence>MSGLFGPTPFGGLTLPNRIVMSPMGRGRTTADGTPLPVMAEYYAQRASAGLIISEATHPSPLAVGHAHSVRLHTAEQARAWARIVDAVHEAGGRMYLQIMHAGRVSHPDLHGETPVAPSAVRAEGTARVFAGKPAHPTPRPLHRDEIAATIQDFVRCARTATDIGFDGVEIHGANGYLLHQFLSPVTNTREDGYGGDTEGRIRFPVEVARAVAAEIGAERTGIRLSPGFALNDMSEPDRTEVYPVLVDALAALGLGHLHFVAGSDPALVHELSRRWPRTAVVNLGTGPLDTDGTLAAADEALAHGAGLLSFGRQFLANPDLPERLRTRAPLNAWNPRFFYEGGAQGYTDYPVLAAAGAAGTAG</sequence>
<dbReference type="PANTHER" id="PTHR22893">
    <property type="entry name" value="NADH OXIDOREDUCTASE-RELATED"/>
    <property type="match status" value="1"/>
</dbReference>
<accession>A0ABU8AT62</accession>
<gene>
    <name evidence="2" type="ORF">QBA35_26690</name>
</gene>
<evidence type="ECO:0000259" key="1">
    <source>
        <dbReference type="Pfam" id="PF00724"/>
    </source>
</evidence>
<dbReference type="InterPro" id="IPR013785">
    <property type="entry name" value="Aldolase_TIM"/>
</dbReference>